<dbReference type="SUPFAM" id="SSF53850">
    <property type="entry name" value="Periplasmic binding protein-like II"/>
    <property type="match status" value="1"/>
</dbReference>
<evidence type="ECO:0000313" key="9">
    <source>
        <dbReference type="Proteomes" id="UP000230790"/>
    </source>
</evidence>
<comment type="caution">
    <text evidence="8">The sequence shown here is derived from an EMBL/GenBank/DDBJ whole genome shotgun (WGS) entry which is preliminary data.</text>
</comment>
<evidence type="ECO:0000256" key="2">
    <source>
        <dbReference type="ARBA" id="ARBA00005695"/>
    </source>
</evidence>
<comment type="subcellular location">
    <subcellularLocation>
        <location evidence="1">Cell envelope</location>
    </subcellularLocation>
</comment>
<dbReference type="PANTHER" id="PTHR30290:SF10">
    <property type="entry name" value="PERIPLASMIC OLIGOPEPTIDE-BINDING PROTEIN-RELATED"/>
    <property type="match status" value="1"/>
</dbReference>
<dbReference type="InterPro" id="IPR000914">
    <property type="entry name" value="SBP_5_dom"/>
</dbReference>
<sequence length="551" mass="60212">MMKTTKHNTLLIGLTVALGLTLAACAQPVAPAQPTAPVTPTEAPSAPAEAKVLVVGLPKADTRTLDPHRQYEITPPQIMRAAYETLVTLPDKGATIDRVEPLLAESYTISDDALVYTFKLRSDVKFASGNPMTAEDVVFSFKRMGALQDNPAWLYNDHVASIEAPDASTVKITLKEPNAAFLSMLVSPNFAVVDSKVVKEQGGTDADDAKDTDKATDWLDNNSAGTGPYTIKEWKRGEQVVIERNPNYWRGPVPFDRIIFREIPDDAARQQALERGDIDIAVGLDVDAIKRLEGNPDLQLIVGNTLDMTYLALTMNAELSQPLADKRVRQAIKLAIDYDGIINGLLGGAALHLPTIIPLGLLGTDPALAPKRDVAQAKALLKEAGYENGFELTMVYPGERKMSNIILADTLVAKLQEDFAEVGIKLNVEPRDASTWRADYRAGKLAATIADWTPDFLDPHGWAPAFAVEGASAAKRVYYVNKEAEALALDAAKITDSTKRAEMYRKLQEIMLDDAAFIGLIQPKVQIVASAKLKDVIYNPVYFLDYYFISQ</sequence>
<dbReference type="Gene3D" id="3.90.76.10">
    <property type="entry name" value="Dipeptide-binding Protein, Domain 1"/>
    <property type="match status" value="1"/>
</dbReference>
<dbReference type="CDD" id="cd08512">
    <property type="entry name" value="PBP2_NikA_DppA_OppA_like_7"/>
    <property type="match status" value="1"/>
</dbReference>
<reference evidence="8 9" key="1">
    <citation type="submission" date="2017-11" db="EMBL/GenBank/DDBJ databases">
        <title>Evolution of Phototrophy in the Chloroflexi Phylum Driven by Horizontal Gene Transfer.</title>
        <authorList>
            <person name="Ward L.M."/>
            <person name="Hemp J."/>
            <person name="Shih P.M."/>
            <person name="Mcglynn S.E."/>
            <person name="Fischer W."/>
        </authorList>
    </citation>
    <scope>NUCLEOTIDE SEQUENCE [LARGE SCALE GENOMIC DNA]</scope>
    <source>
        <strain evidence="8">JP3_7</strain>
    </source>
</reference>
<dbReference type="Proteomes" id="UP000230790">
    <property type="component" value="Unassembled WGS sequence"/>
</dbReference>
<dbReference type="GO" id="GO:0043190">
    <property type="term" value="C:ATP-binding cassette (ABC) transporter complex"/>
    <property type="evidence" value="ECO:0007669"/>
    <property type="project" value="InterPro"/>
</dbReference>
<keyword evidence="3" id="KW-0813">Transport</keyword>
<dbReference type="PROSITE" id="PS51257">
    <property type="entry name" value="PROKAR_LIPOPROTEIN"/>
    <property type="match status" value="1"/>
</dbReference>
<dbReference type="PIRSF" id="PIRSF002741">
    <property type="entry name" value="MppA"/>
    <property type="match status" value="1"/>
</dbReference>
<dbReference type="GO" id="GO:1904680">
    <property type="term" value="F:peptide transmembrane transporter activity"/>
    <property type="evidence" value="ECO:0007669"/>
    <property type="project" value="TreeGrafter"/>
</dbReference>
<feature type="domain" description="Solute-binding protein family 5" evidence="7">
    <location>
        <begin position="99"/>
        <end position="466"/>
    </location>
</feature>
<evidence type="ECO:0000256" key="6">
    <source>
        <dbReference type="SAM" id="SignalP"/>
    </source>
</evidence>
<evidence type="ECO:0000256" key="4">
    <source>
        <dbReference type="ARBA" id="ARBA00022729"/>
    </source>
</evidence>
<evidence type="ECO:0000259" key="7">
    <source>
        <dbReference type="Pfam" id="PF00496"/>
    </source>
</evidence>
<feature type="chain" id="PRO_5014941791" description="Solute-binding protein family 5 domain-containing protein" evidence="6">
    <location>
        <begin position="27"/>
        <end position="551"/>
    </location>
</feature>
<evidence type="ECO:0000256" key="1">
    <source>
        <dbReference type="ARBA" id="ARBA00004196"/>
    </source>
</evidence>
<feature type="signal peptide" evidence="6">
    <location>
        <begin position="1"/>
        <end position="26"/>
    </location>
</feature>
<dbReference type="Gene3D" id="3.40.190.10">
    <property type="entry name" value="Periplasmic binding protein-like II"/>
    <property type="match status" value="1"/>
</dbReference>
<dbReference type="GO" id="GO:0030313">
    <property type="term" value="C:cell envelope"/>
    <property type="evidence" value="ECO:0007669"/>
    <property type="project" value="UniProtKB-SubCell"/>
</dbReference>
<dbReference type="GO" id="GO:0042597">
    <property type="term" value="C:periplasmic space"/>
    <property type="evidence" value="ECO:0007669"/>
    <property type="project" value="UniProtKB-ARBA"/>
</dbReference>
<proteinExistence type="inferred from homology"/>
<dbReference type="EMBL" id="PGTN01000019">
    <property type="protein sequence ID" value="PJF48268.1"/>
    <property type="molecule type" value="Genomic_DNA"/>
</dbReference>
<accession>A0A2M8QES9</accession>
<dbReference type="Gene3D" id="3.10.105.10">
    <property type="entry name" value="Dipeptide-binding Protein, Domain 3"/>
    <property type="match status" value="1"/>
</dbReference>
<dbReference type="GO" id="GO:0015833">
    <property type="term" value="P:peptide transport"/>
    <property type="evidence" value="ECO:0007669"/>
    <property type="project" value="TreeGrafter"/>
</dbReference>
<keyword evidence="4 6" id="KW-0732">Signal</keyword>
<organism evidence="8 9">
    <name type="scientific">Candidatus Thermofonsia Clade 3 bacterium</name>
    <dbReference type="NCBI Taxonomy" id="2364212"/>
    <lineage>
        <taxon>Bacteria</taxon>
        <taxon>Bacillati</taxon>
        <taxon>Chloroflexota</taxon>
        <taxon>Candidatus Thermofontia</taxon>
        <taxon>Candidatus Thermofonsia Clade 3</taxon>
    </lineage>
</organism>
<gene>
    <name evidence="8" type="ORF">CUN48_04415</name>
</gene>
<protein>
    <recommendedName>
        <fullName evidence="7">Solute-binding protein family 5 domain-containing protein</fullName>
    </recommendedName>
</protein>
<dbReference type="Pfam" id="PF00496">
    <property type="entry name" value="SBP_bac_5"/>
    <property type="match status" value="1"/>
</dbReference>
<comment type="similarity">
    <text evidence="2">Belongs to the bacterial solute-binding protein 5 family.</text>
</comment>
<dbReference type="InterPro" id="IPR039424">
    <property type="entry name" value="SBP_5"/>
</dbReference>
<dbReference type="InterPro" id="IPR030678">
    <property type="entry name" value="Peptide/Ni-bd"/>
</dbReference>
<feature type="region of interest" description="Disordered" evidence="5">
    <location>
        <begin position="201"/>
        <end position="221"/>
    </location>
</feature>
<dbReference type="PANTHER" id="PTHR30290">
    <property type="entry name" value="PERIPLASMIC BINDING COMPONENT OF ABC TRANSPORTER"/>
    <property type="match status" value="1"/>
</dbReference>
<evidence type="ECO:0000313" key="8">
    <source>
        <dbReference type="EMBL" id="PJF48268.1"/>
    </source>
</evidence>
<feature type="compositionally biased region" description="Basic and acidic residues" evidence="5">
    <location>
        <begin position="207"/>
        <end position="217"/>
    </location>
</feature>
<evidence type="ECO:0000256" key="3">
    <source>
        <dbReference type="ARBA" id="ARBA00022448"/>
    </source>
</evidence>
<name>A0A2M8QES9_9CHLR</name>
<evidence type="ECO:0000256" key="5">
    <source>
        <dbReference type="SAM" id="MobiDB-lite"/>
    </source>
</evidence>
<dbReference type="AlphaFoldDB" id="A0A2M8QES9"/>